<keyword evidence="5" id="KW-0663">Pyridoxal phosphate</keyword>
<dbReference type="NCBIfam" id="NF005744">
    <property type="entry name" value="PRK07568.1"/>
    <property type="match status" value="1"/>
</dbReference>
<dbReference type="PANTHER" id="PTHR46383:SF1">
    <property type="entry name" value="ASPARTATE AMINOTRANSFERASE"/>
    <property type="match status" value="1"/>
</dbReference>
<dbReference type="Pfam" id="PF00155">
    <property type="entry name" value="Aminotran_1_2"/>
    <property type="match status" value="1"/>
</dbReference>
<evidence type="ECO:0000256" key="1">
    <source>
        <dbReference type="ARBA" id="ARBA00001933"/>
    </source>
</evidence>
<dbReference type="InterPro" id="IPR015422">
    <property type="entry name" value="PyrdxlP-dep_Trfase_small"/>
</dbReference>
<comment type="similarity">
    <text evidence="2 6">Belongs to the class-I pyridoxal-phosphate-dependent aminotransferase family.</text>
</comment>
<evidence type="ECO:0000256" key="2">
    <source>
        <dbReference type="ARBA" id="ARBA00007441"/>
    </source>
</evidence>
<dbReference type="InterPro" id="IPR050596">
    <property type="entry name" value="AspAT/PAT-like"/>
</dbReference>
<evidence type="ECO:0000259" key="7">
    <source>
        <dbReference type="Pfam" id="PF00155"/>
    </source>
</evidence>
<dbReference type="AlphaFoldDB" id="A0A0S7WLW8"/>
<dbReference type="InterPro" id="IPR004838">
    <property type="entry name" value="NHTrfase_class1_PyrdxlP-BS"/>
</dbReference>
<dbReference type="InterPro" id="IPR015424">
    <property type="entry name" value="PyrdxlP-dep_Trfase"/>
</dbReference>
<dbReference type="Gene3D" id="3.40.640.10">
    <property type="entry name" value="Type I PLP-dependent aspartate aminotransferase-like (Major domain)"/>
    <property type="match status" value="1"/>
</dbReference>
<keyword evidence="4 6" id="KW-0808">Transferase</keyword>
<dbReference type="PROSITE" id="PS00105">
    <property type="entry name" value="AA_TRANSFER_CLASS_1"/>
    <property type="match status" value="1"/>
</dbReference>
<evidence type="ECO:0000256" key="4">
    <source>
        <dbReference type="ARBA" id="ARBA00022679"/>
    </source>
</evidence>
<dbReference type="EC" id="2.6.1.-" evidence="6"/>
<dbReference type="Proteomes" id="UP000051124">
    <property type="component" value="Unassembled WGS sequence"/>
</dbReference>
<accession>A0A0S7WLW8</accession>
<dbReference type="Gene3D" id="3.90.1150.10">
    <property type="entry name" value="Aspartate Aminotransferase, domain 1"/>
    <property type="match status" value="1"/>
</dbReference>
<dbReference type="GO" id="GO:0008483">
    <property type="term" value="F:transaminase activity"/>
    <property type="evidence" value="ECO:0007669"/>
    <property type="project" value="UniProtKB-KW"/>
</dbReference>
<dbReference type="GO" id="GO:0030170">
    <property type="term" value="F:pyridoxal phosphate binding"/>
    <property type="evidence" value="ECO:0007669"/>
    <property type="project" value="InterPro"/>
</dbReference>
<sequence>MSSISRRAVEMPASPIRRLAPYADSAKERGIHIYHLNIGQPDIPTPKEVFEAISSHSETVLSYGPSLGLQELRHAVCEYLRDFGITVELQDVMITTGGSEAILFAMLAVTDHGDEILVPEPFYTNYNGYAAMAGVKLVSLLTYAEEGFRPPSTESILEKISPRTKAILLCTPNNPTGVIFTREELTRIAQIATEHDLFILSDEVYREFTFDGKVHTSILQLKGIEERSIMLDSISKRFSACGARVGYLVSRNRDVMDAALRFGQARLCPPTLEQIGAIAAFRCFHKYIPSLVREYETRRNAVYQEILKIPGVVCRKPEGAFYTVVKFPISDSEDFAKFMLTDFSQDGKTTMIAPASGFYASPQQGMDEARVAYVLDKDSLRDAMRILRKGLDTYRSRTTS</sequence>
<feature type="domain" description="Aminotransferase class I/classII large" evidence="7">
    <location>
        <begin position="34"/>
        <end position="341"/>
    </location>
</feature>
<comment type="cofactor">
    <cofactor evidence="1 6">
        <name>pyridoxal 5'-phosphate</name>
        <dbReference type="ChEBI" id="CHEBI:597326"/>
    </cofactor>
</comment>
<reference evidence="8 9" key="1">
    <citation type="journal article" date="2015" name="Microbiome">
        <title>Genomic resolution of linkages in carbon, nitrogen, and sulfur cycling among widespread estuary sediment bacteria.</title>
        <authorList>
            <person name="Baker B.J."/>
            <person name="Lazar C.S."/>
            <person name="Teske A.P."/>
            <person name="Dick G.J."/>
        </authorList>
    </citation>
    <scope>NUCLEOTIDE SEQUENCE [LARGE SCALE GENOMIC DNA]</scope>
    <source>
        <strain evidence="8">DG_26</strain>
    </source>
</reference>
<dbReference type="PATRIC" id="fig|1703771.3.peg.1381"/>
<comment type="caution">
    <text evidence="8">The sequence shown here is derived from an EMBL/GenBank/DDBJ whole genome shotgun (WGS) entry which is preliminary data.</text>
</comment>
<dbReference type="GO" id="GO:0006520">
    <property type="term" value="P:amino acid metabolic process"/>
    <property type="evidence" value="ECO:0007669"/>
    <property type="project" value="InterPro"/>
</dbReference>
<dbReference type="CDD" id="cd00609">
    <property type="entry name" value="AAT_like"/>
    <property type="match status" value="1"/>
</dbReference>
<name>A0A0S7WLW8_UNCT6</name>
<proteinExistence type="inferred from homology"/>
<evidence type="ECO:0000313" key="9">
    <source>
        <dbReference type="Proteomes" id="UP000051124"/>
    </source>
</evidence>
<organism evidence="8 9">
    <name type="scientific">candidate division TA06 bacterium DG_26</name>
    <dbReference type="NCBI Taxonomy" id="1703771"/>
    <lineage>
        <taxon>Bacteria</taxon>
        <taxon>Bacteria division TA06</taxon>
    </lineage>
</organism>
<evidence type="ECO:0000256" key="5">
    <source>
        <dbReference type="ARBA" id="ARBA00022898"/>
    </source>
</evidence>
<protein>
    <recommendedName>
        <fullName evidence="6">Aminotransferase</fullName>
        <ecNumber evidence="6">2.6.1.-</ecNumber>
    </recommendedName>
</protein>
<dbReference type="PANTHER" id="PTHR46383">
    <property type="entry name" value="ASPARTATE AMINOTRANSFERASE"/>
    <property type="match status" value="1"/>
</dbReference>
<dbReference type="SUPFAM" id="SSF53383">
    <property type="entry name" value="PLP-dependent transferases"/>
    <property type="match status" value="1"/>
</dbReference>
<dbReference type="InterPro" id="IPR004839">
    <property type="entry name" value="Aminotransferase_I/II_large"/>
</dbReference>
<evidence type="ECO:0000256" key="3">
    <source>
        <dbReference type="ARBA" id="ARBA00022576"/>
    </source>
</evidence>
<evidence type="ECO:0000313" key="8">
    <source>
        <dbReference type="EMBL" id="KPJ51158.1"/>
    </source>
</evidence>
<dbReference type="InterPro" id="IPR015421">
    <property type="entry name" value="PyrdxlP-dep_Trfase_major"/>
</dbReference>
<dbReference type="EMBL" id="LIZT01000005">
    <property type="protein sequence ID" value="KPJ51158.1"/>
    <property type="molecule type" value="Genomic_DNA"/>
</dbReference>
<keyword evidence="3 6" id="KW-0032">Aminotransferase</keyword>
<evidence type="ECO:0000256" key="6">
    <source>
        <dbReference type="RuleBase" id="RU000481"/>
    </source>
</evidence>
<gene>
    <name evidence="8" type="ORF">AMJ40_00710</name>
</gene>